<dbReference type="EMBL" id="LAZR01010703">
    <property type="protein sequence ID" value="KKM65572.1"/>
    <property type="molecule type" value="Genomic_DNA"/>
</dbReference>
<feature type="transmembrane region" description="Helical" evidence="1">
    <location>
        <begin position="69"/>
        <end position="89"/>
    </location>
</feature>
<evidence type="ECO:0000256" key="1">
    <source>
        <dbReference type="SAM" id="Phobius"/>
    </source>
</evidence>
<reference evidence="2" key="1">
    <citation type="journal article" date="2015" name="Nature">
        <title>Complex archaea that bridge the gap between prokaryotes and eukaryotes.</title>
        <authorList>
            <person name="Spang A."/>
            <person name="Saw J.H."/>
            <person name="Jorgensen S.L."/>
            <person name="Zaremba-Niedzwiedzka K."/>
            <person name="Martijn J."/>
            <person name="Lind A.E."/>
            <person name="van Eijk R."/>
            <person name="Schleper C."/>
            <person name="Guy L."/>
            <person name="Ettema T.J."/>
        </authorList>
    </citation>
    <scope>NUCLEOTIDE SEQUENCE</scope>
</reference>
<dbReference type="PANTHER" id="PTHR35519">
    <property type="entry name" value="MEMBRANE PROTEINS"/>
    <property type="match status" value="1"/>
</dbReference>
<gene>
    <name evidence="2" type="ORF">LCGC14_1489920</name>
</gene>
<sequence length="153" mass="16862">MAEPSENNLKKQSWLSWLLDESITLPGGYKIGLDGVLGLIPGIGDLVSSGLSSVIIFKAYKQNVPKIVLFRMMINIMIDTLVGAIPIFGDLFDFVWKANAMNSKLLDSYHHNPEKTKEYSVVTTALFILIAALIVLGCITTIYLLVTFLISLV</sequence>
<comment type="caution">
    <text evidence="2">The sequence shown here is derived from an EMBL/GenBank/DDBJ whole genome shotgun (WGS) entry which is preliminary data.</text>
</comment>
<keyword evidence="1" id="KW-0472">Membrane</keyword>
<dbReference type="PANTHER" id="PTHR35519:SF2">
    <property type="entry name" value="PH DOMAIN PROTEIN"/>
    <property type="match status" value="1"/>
</dbReference>
<dbReference type="InterPro" id="IPR025187">
    <property type="entry name" value="DUF4112"/>
</dbReference>
<evidence type="ECO:0000313" key="2">
    <source>
        <dbReference type="EMBL" id="KKM65572.1"/>
    </source>
</evidence>
<feature type="transmembrane region" description="Helical" evidence="1">
    <location>
        <begin position="125"/>
        <end position="150"/>
    </location>
</feature>
<keyword evidence="1" id="KW-1133">Transmembrane helix</keyword>
<dbReference type="AlphaFoldDB" id="A0A0F9M8V4"/>
<keyword evidence="1" id="KW-0812">Transmembrane</keyword>
<proteinExistence type="predicted"/>
<accession>A0A0F9M8V4</accession>
<protein>
    <recommendedName>
        <fullName evidence="3">DUF4112 domain-containing protein</fullName>
    </recommendedName>
</protein>
<dbReference type="Pfam" id="PF13430">
    <property type="entry name" value="DUF4112"/>
    <property type="match status" value="1"/>
</dbReference>
<organism evidence="2">
    <name type="scientific">marine sediment metagenome</name>
    <dbReference type="NCBI Taxonomy" id="412755"/>
    <lineage>
        <taxon>unclassified sequences</taxon>
        <taxon>metagenomes</taxon>
        <taxon>ecological metagenomes</taxon>
    </lineage>
</organism>
<name>A0A0F9M8V4_9ZZZZ</name>
<evidence type="ECO:0008006" key="3">
    <source>
        <dbReference type="Google" id="ProtNLM"/>
    </source>
</evidence>